<dbReference type="RefSeq" id="WP_091092123.1">
    <property type="nucleotide sequence ID" value="NZ_FOHX01000019.1"/>
</dbReference>
<sequence>MKAEETESSNVSGMVLGLLAIIWFIGVPLCLFQAIVSALTRDAELDRGVLNAWLAAAAVIFTVAPVLATGICVFTGRVVRAWIFGVVATACVLFVLAGLYKEARQAELRRPPPPLPSGYCAEYSGGDSDCPGG</sequence>
<protein>
    <submittedName>
        <fullName evidence="2">Uncharacterized protein</fullName>
    </submittedName>
</protein>
<feature type="transmembrane region" description="Helical" evidence="1">
    <location>
        <begin position="15"/>
        <end position="40"/>
    </location>
</feature>
<keyword evidence="1" id="KW-0472">Membrane</keyword>
<name>A0A1I0LMZ0_9ACTN</name>
<keyword evidence="1" id="KW-0812">Transmembrane</keyword>
<dbReference type="OrthoDB" id="3535419at2"/>
<keyword evidence="1" id="KW-1133">Transmembrane helix</keyword>
<feature type="transmembrane region" description="Helical" evidence="1">
    <location>
        <begin position="52"/>
        <end position="76"/>
    </location>
</feature>
<keyword evidence="3" id="KW-1185">Reference proteome</keyword>
<accession>A0A1I0LMZ0</accession>
<dbReference type="EMBL" id="FOHX01000019">
    <property type="protein sequence ID" value="SEU41631.1"/>
    <property type="molecule type" value="Genomic_DNA"/>
</dbReference>
<gene>
    <name evidence="2" type="ORF">SAMN05421811_11991</name>
</gene>
<feature type="transmembrane region" description="Helical" evidence="1">
    <location>
        <begin position="82"/>
        <end position="100"/>
    </location>
</feature>
<dbReference type="Gene3D" id="1.20.1070.10">
    <property type="entry name" value="Rhodopsin 7-helix transmembrane proteins"/>
    <property type="match status" value="1"/>
</dbReference>
<evidence type="ECO:0000256" key="1">
    <source>
        <dbReference type="SAM" id="Phobius"/>
    </source>
</evidence>
<organism evidence="2 3">
    <name type="scientific">Nonomuraea wenchangensis</name>
    <dbReference type="NCBI Taxonomy" id="568860"/>
    <lineage>
        <taxon>Bacteria</taxon>
        <taxon>Bacillati</taxon>
        <taxon>Actinomycetota</taxon>
        <taxon>Actinomycetes</taxon>
        <taxon>Streptosporangiales</taxon>
        <taxon>Streptosporangiaceae</taxon>
        <taxon>Nonomuraea</taxon>
    </lineage>
</organism>
<evidence type="ECO:0000313" key="2">
    <source>
        <dbReference type="EMBL" id="SEU41631.1"/>
    </source>
</evidence>
<dbReference type="AlphaFoldDB" id="A0A1I0LMZ0"/>
<dbReference type="Proteomes" id="UP000199361">
    <property type="component" value="Unassembled WGS sequence"/>
</dbReference>
<evidence type="ECO:0000313" key="3">
    <source>
        <dbReference type="Proteomes" id="UP000199361"/>
    </source>
</evidence>
<proteinExistence type="predicted"/>
<reference evidence="2 3" key="1">
    <citation type="submission" date="2016-10" db="EMBL/GenBank/DDBJ databases">
        <authorList>
            <person name="de Groot N.N."/>
        </authorList>
    </citation>
    <scope>NUCLEOTIDE SEQUENCE [LARGE SCALE GENOMIC DNA]</scope>
    <source>
        <strain evidence="2 3">CGMCC 4.5598</strain>
    </source>
</reference>
<dbReference type="STRING" id="568860.SAMN05421811_11991"/>